<organism evidence="3 4">
    <name type="scientific">Chionoecetes opilio</name>
    <name type="common">Atlantic snow crab</name>
    <name type="synonym">Cancer opilio</name>
    <dbReference type="NCBI Taxonomy" id="41210"/>
    <lineage>
        <taxon>Eukaryota</taxon>
        <taxon>Metazoa</taxon>
        <taxon>Ecdysozoa</taxon>
        <taxon>Arthropoda</taxon>
        <taxon>Crustacea</taxon>
        <taxon>Multicrustacea</taxon>
        <taxon>Malacostraca</taxon>
        <taxon>Eumalacostraca</taxon>
        <taxon>Eucarida</taxon>
        <taxon>Decapoda</taxon>
        <taxon>Pleocyemata</taxon>
        <taxon>Brachyura</taxon>
        <taxon>Eubrachyura</taxon>
        <taxon>Majoidea</taxon>
        <taxon>Majidae</taxon>
        <taxon>Chionoecetes</taxon>
    </lineage>
</organism>
<dbReference type="GO" id="GO:0005739">
    <property type="term" value="C:mitochondrion"/>
    <property type="evidence" value="ECO:0007669"/>
    <property type="project" value="TreeGrafter"/>
</dbReference>
<accession>A0A8J5D192</accession>
<dbReference type="CDD" id="cd02947">
    <property type="entry name" value="TRX_family"/>
    <property type="match status" value="1"/>
</dbReference>
<protein>
    <submittedName>
        <fullName evidence="3">Thioredoxin, mitochondrial</fullName>
    </submittedName>
</protein>
<evidence type="ECO:0000256" key="1">
    <source>
        <dbReference type="ARBA" id="ARBA00008987"/>
    </source>
</evidence>
<dbReference type="SUPFAM" id="SSF52833">
    <property type="entry name" value="Thioredoxin-like"/>
    <property type="match status" value="1"/>
</dbReference>
<keyword evidence="4" id="KW-1185">Reference proteome</keyword>
<dbReference type="EMBL" id="JACEEZ010005154">
    <property type="protein sequence ID" value="KAG0725837.1"/>
    <property type="molecule type" value="Genomic_DNA"/>
</dbReference>
<dbReference type="InterPro" id="IPR036249">
    <property type="entry name" value="Thioredoxin-like_sf"/>
</dbReference>
<dbReference type="PROSITE" id="PS51352">
    <property type="entry name" value="THIOREDOXIN_2"/>
    <property type="match status" value="1"/>
</dbReference>
<dbReference type="PANTHER" id="PTHR43601">
    <property type="entry name" value="THIOREDOXIN, MITOCHONDRIAL"/>
    <property type="match status" value="1"/>
</dbReference>
<dbReference type="PANTHER" id="PTHR43601:SF5">
    <property type="entry name" value="EG:132E8.3 PROTEIN"/>
    <property type="match status" value="1"/>
</dbReference>
<dbReference type="InterPro" id="IPR017937">
    <property type="entry name" value="Thioredoxin_CS"/>
</dbReference>
<evidence type="ECO:0000313" key="3">
    <source>
        <dbReference type="EMBL" id="KAG0725837.1"/>
    </source>
</evidence>
<gene>
    <name evidence="3" type="primary">Txn2</name>
    <name evidence="3" type="ORF">GWK47_037818</name>
</gene>
<feature type="domain" description="Thioredoxin" evidence="2">
    <location>
        <begin position="25"/>
        <end position="148"/>
    </location>
</feature>
<dbReference type="InterPro" id="IPR013766">
    <property type="entry name" value="Thioredoxin_domain"/>
</dbReference>
<name>A0A8J5D192_CHIOP</name>
<dbReference type="AlphaFoldDB" id="A0A8J5D192"/>
<dbReference type="Pfam" id="PF00085">
    <property type="entry name" value="Thioredoxin"/>
    <property type="match status" value="1"/>
</dbReference>
<reference evidence="3" key="1">
    <citation type="submission" date="2020-07" db="EMBL/GenBank/DDBJ databases">
        <title>The High-quality genome of the commercially important snow crab, Chionoecetes opilio.</title>
        <authorList>
            <person name="Jeong J.-H."/>
            <person name="Ryu S."/>
        </authorList>
    </citation>
    <scope>NUCLEOTIDE SEQUENCE</scope>
    <source>
        <strain evidence="3">MADBK_172401_WGS</strain>
        <tissue evidence="3">Digestive gland</tissue>
    </source>
</reference>
<dbReference type="Proteomes" id="UP000770661">
    <property type="component" value="Unassembled WGS sequence"/>
</dbReference>
<evidence type="ECO:0000313" key="4">
    <source>
        <dbReference type="Proteomes" id="UP000770661"/>
    </source>
</evidence>
<comment type="similarity">
    <text evidence="1">Belongs to the thioredoxin family.</text>
</comment>
<dbReference type="OrthoDB" id="19690at2759"/>
<dbReference type="GO" id="GO:0045454">
    <property type="term" value="P:cell redox homeostasis"/>
    <property type="evidence" value="ECO:0007669"/>
    <property type="project" value="TreeGrafter"/>
</dbReference>
<comment type="caution">
    <text evidence="3">The sequence shown here is derived from an EMBL/GenBank/DDBJ whole genome shotgun (WGS) entry which is preliminary data.</text>
</comment>
<evidence type="ECO:0000259" key="2">
    <source>
        <dbReference type="PROSITE" id="PS51352"/>
    </source>
</evidence>
<sequence length="149" mass="16738">MLYNPAVRSLLQQVVAGLDMGRHALLACTAARNLHMSEQVMEVFMVNNEDDFKNKVMRSTLPVIVNFHAEWCEPCHSLKPLLEKIAKENEGYLHLAEVAVDDHVELLHAFEVTAVPAVLGIHRGMVVEKFVGLVSHKEVKGFVEKLLNK</sequence>
<dbReference type="PROSITE" id="PS00194">
    <property type="entry name" value="THIOREDOXIN_1"/>
    <property type="match status" value="1"/>
</dbReference>
<proteinExistence type="inferred from homology"/>
<dbReference type="Gene3D" id="3.40.30.10">
    <property type="entry name" value="Glutaredoxin"/>
    <property type="match status" value="1"/>
</dbReference>